<sequence length="263" mass="28408">MEATAEVAATTAPISTARLKSQLLCKLLVTAAKRKHFNIGIQMLGIQMRDSLVQHMDGPCLEEVVMMLIAGESSGGLLYQTRARLDGIWRALQPAAAQSLGSDVVLQLLQAAAHRSLHQRTALLLQLPAAQQLDADAVGQLLQTAVLHARQLCTRPLCIALLLLQRPAAKKLSTEAVEQLLQIAVLRGGRYCAPQLLQLPAAQRLSTDVVLQLLHTAARNVVFSCATMLLQLPAAQTFSTDVVLRLLETAVTCCNSCDLLQQL</sequence>
<evidence type="ECO:0000313" key="1">
    <source>
        <dbReference type="EMBL" id="SZX69114.1"/>
    </source>
</evidence>
<organism evidence="1 2">
    <name type="scientific">Tetradesmus obliquus</name>
    <name type="common">Green alga</name>
    <name type="synonym">Acutodesmus obliquus</name>
    <dbReference type="NCBI Taxonomy" id="3088"/>
    <lineage>
        <taxon>Eukaryota</taxon>
        <taxon>Viridiplantae</taxon>
        <taxon>Chlorophyta</taxon>
        <taxon>core chlorophytes</taxon>
        <taxon>Chlorophyceae</taxon>
        <taxon>CS clade</taxon>
        <taxon>Sphaeropleales</taxon>
        <taxon>Scenedesmaceae</taxon>
        <taxon>Tetradesmus</taxon>
    </lineage>
</organism>
<keyword evidence="2" id="KW-1185">Reference proteome</keyword>
<gene>
    <name evidence="1" type="ORF">BQ4739_LOCUS9415</name>
</gene>
<dbReference type="Proteomes" id="UP000256970">
    <property type="component" value="Unassembled WGS sequence"/>
</dbReference>
<dbReference type="AlphaFoldDB" id="A0A383VWH0"/>
<protein>
    <submittedName>
        <fullName evidence="1">Uncharacterized protein</fullName>
    </submittedName>
</protein>
<accession>A0A383VWH0</accession>
<proteinExistence type="predicted"/>
<dbReference type="EMBL" id="FNXT01000905">
    <property type="protein sequence ID" value="SZX69114.1"/>
    <property type="molecule type" value="Genomic_DNA"/>
</dbReference>
<reference evidence="1 2" key="1">
    <citation type="submission" date="2016-10" db="EMBL/GenBank/DDBJ databases">
        <authorList>
            <person name="Cai Z."/>
        </authorList>
    </citation>
    <scope>NUCLEOTIDE SEQUENCE [LARGE SCALE GENOMIC DNA]</scope>
</reference>
<evidence type="ECO:0000313" key="2">
    <source>
        <dbReference type="Proteomes" id="UP000256970"/>
    </source>
</evidence>
<name>A0A383VWH0_TETOB</name>